<proteinExistence type="predicted"/>
<protein>
    <submittedName>
        <fullName evidence="1">Uncharacterized protein</fullName>
    </submittedName>
</protein>
<organism evidence="1 2">
    <name type="scientific">Myotis myotis</name>
    <name type="common">Greater mouse-eared bat</name>
    <name type="synonym">Vespertilio myotis</name>
    <dbReference type="NCBI Taxonomy" id="51298"/>
    <lineage>
        <taxon>Eukaryota</taxon>
        <taxon>Metazoa</taxon>
        <taxon>Chordata</taxon>
        <taxon>Craniata</taxon>
        <taxon>Vertebrata</taxon>
        <taxon>Euteleostomi</taxon>
        <taxon>Mammalia</taxon>
        <taxon>Eutheria</taxon>
        <taxon>Laurasiatheria</taxon>
        <taxon>Chiroptera</taxon>
        <taxon>Yangochiroptera</taxon>
        <taxon>Vespertilionidae</taxon>
        <taxon>Myotis</taxon>
    </lineage>
</organism>
<name>A0A7J7Z4L5_MYOMY</name>
<reference evidence="1 2" key="1">
    <citation type="journal article" date="2020" name="Nature">
        <title>Six reference-quality genomes reveal evolution of bat adaptations.</title>
        <authorList>
            <person name="Jebb D."/>
            <person name="Huang Z."/>
            <person name="Pippel M."/>
            <person name="Hughes G.M."/>
            <person name="Lavrichenko K."/>
            <person name="Devanna P."/>
            <person name="Winkler S."/>
            <person name="Jermiin L.S."/>
            <person name="Skirmuntt E.C."/>
            <person name="Katzourakis A."/>
            <person name="Burkitt-Gray L."/>
            <person name="Ray D.A."/>
            <person name="Sullivan K.A.M."/>
            <person name="Roscito J.G."/>
            <person name="Kirilenko B.M."/>
            <person name="Davalos L.M."/>
            <person name="Corthals A.P."/>
            <person name="Power M.L."/>
            <person name="Jones G."/>
            <person name="Ransome R.D."/>
            <person name="Dechmann D.K.N."/>
            <person name="Locatelli A.G."/>
            <person name="Puechmaille S.J."/>
            <person name="Fedrigo O."/>
            <person name="Jarvis E.D."/>
            <person name="Hiller M."/>
            <person name="Vernes S.C."/>
            <person name="Myers E.W."/>
            <person name="Teeling E.C."/>
        </authorList>
    </citation>
    <scope>NUCLEOTIDE SEQUENCE [LARGE SCALE GENOMIC DNA]</scope>
    <source>
        <strain evidence="1">MMyoMyo1</strain>
        <tissue evidence="1">Flight muscle</tissue>
    </source>
</reference>
<dbReference type="Proteomes" id="UP000527355">
    <property type="component" value="Unassembled WGS sequence"/>
</dbReference>
<accession>A0A7J7Z4L5</accession>
<evidence type="ECO:0000313" key="2">
    <source>
        <dbReference type="Proteomes" id="UP000527355"/>
    </source>
</evidence>
<sequence length="133" mass="15292">MENVEDCDKLEKCVQIHLKHVGWPYKAFPQTCSFQSLLLLHGAPLNTTSRSDYSQPPYHGLYYLQVPTSFVASVFPCSLTFYAPTTQKYLYPPISHLCSLFCQDFPSLTFSPEPWLIFIQLRPQVLMLLGWAL</sequence>
<dbReference type="AlphaFoldDB" id="A0A7J7Z4L5"/>
<comment type="caution">
    <text evidence="1">The sequence shown here is derived from an EMBL/GenBank/DDBJ whole genome shotgun (WGS) entry which is preliminary data.</text>
</comment>
<keyword evidence="2" id="KW-1185">Reference proteome</keyword>
<gene>
    <name evidence="1" type="ORF">mMyoMyo1_010509</name>
</gene>
<evidence type="ECO:0000313" key="1">
    <source>
        <dbReference type="EMBL" id="KAF6369104.1"/>
    </source>
</evidence>
<dbReference type="EMBL" id="JABWUV010000003">
    <property type="protein sequence ID" value="KAF6369104.1"/>
    <property type="molecule type" value="Genomic_DNA"/>
</dbReference>